<name>A0A4C1TLU2_EUMVA</name>
<dbReference type="Proteomes" id="UP000299102">
    <property type="component" value="Unassembled WGS sequence"/>
</dbReference>
<feature type="domain" description="Ig-like" evidence="2">
    <location>
        <begin position="61"/>
        <end position="104"/>
    </location>
</feature>
<protein>
    <recommendedName>
        <fullName evidence="2">Ig-like domain-containing protein</fullName>
    </recommendedName>
</protein>
<sequence>MSSVVEIETECASSEYNTAGSCALVVQAPGQRTPATDFYKCVVSGEGPRFLTVEKGFTLEPFVEASKAHIRTTEDNSKNLVELNCSTEGLPPPRIVWTINGKLEGAQADCASAVCDRKHEVDDYLTFEVERHYEVMARLVQLVANENKRSTARQMHSRTDPGVVEKPAPQASFRSDHLRRHDRGLSRYLQNLSIFNFVVHTTVMKNSKRQRLTSRKAVRGRTAPPPAHLS</sequence>
<accession>A0A4C1TLU2</accession>
<dbReference type="EMBL" id="BGZK01000063">
    <property type="protein sequence ID" value="GBP14417.1"/>
    <property type="molecule type" value="Genomic_DNA"/>
</dbReference>
<reference evidence="3 4" key="1">
    <citation type="journal article" date="2019" name="Commun. Biol.">
        <title>The bagworm genome reveals a unique fibroin gene that provides high tensile strength.</title>
        <authorList>
            <person name="Kono N."/>
            <person name="Nakamura H."/>
            <person name="Ohtoshi R."/>
            <person name="Tomita M."/>
            <person name="Numata K."/>
            <person name="Arakawa K."/>
        </authorList>
    </citation>
    <scope>NUCLEOTIDE SEQUENCE [LARGE SCALE GENOMIC DNA]</scope>
</reference>
<evidence type="ECO:0000313" key="3">
    <source>
        <dbReference type="EMBL" id="GBP14417.1"/>
    </source>
</evidence>
<organism evidence="3 4">
    <name type="scientific">Eumeta variegata</name>
    <name type="common">Bagworm moth</name>
    <name type="synonym">Eumeta japonica</name>
    <dbReference type="NCBI Taxonomy" id="151549"/>
    <lineage>
        <taxon>Eukaryota</taxon>
        <taxon>Metazoa</taxon>
        <taxon>Ecdysozoa</taxon>
        <taxon>Arthropoda</taxon>
        <taxon>Hexapoda</taxon>
        <taxon>Insecta</taxon>
        <taxon>Pterygota</taxon>
        <taxon>Neoptera</taxon>
        <taxon>Endopterygota</taxon>
        <taxon>Lepidoptera</taxon>
        <taxon>Glossata</taxon>
        <taxon>Ditrysia</taxon>
        <taxon>Tineoidea</taxon>
        <taxon>Psychidae</taxon>
        <taxon>Oiketicinae</taxon>
        <taxon>Eumeta</taxon>
    </lineage>
</organism>
<evidence type="ECO:0000313" key="4">
    <source>
        <dbReference type="Proteomes" id="UP000299102"/>
    </source>
</evidence>
<feature type="compositionally biased region" description="Basic residues" evidence="1">
    <location>
        <begin position="208"/>
        <end position="219"/>
    </location>
</feature>
<evidence type="ECO:0000256" key="1">
    <source>
        <dbReference type="SAM" id="MobiDB-lite"/>
    </source>
</evidence>
<dbReference type="InterPro" id="IPR007110">
    <property type="entry name" value="Ig-like_dom"/>
</dbReference>
<dbReference type="PROSITE" id="PS50835">
    <property type="entry name" value="IG_LIKE"/>
    <property type="match status" value="1"/>
</dbReference>
<evidence type="ECO:0000259" key="2">
    <source>
        <dbReference type="PROSITE" id="PS50835"/>
    </source>
</evidence>
<gene>
    <name evidence="3" type="ORF">EVAR_92402_1</name>
</gene>
<dbReference type="OrthoDB" id="7310971at2759"/>
<keyword evidence="4" id="KW-1185">Reference proteome</keyword>
<comment type="caution">
    <text evidence="3">The sequence shown here is derived from an EMBL/GenBank/DDBJ whole genome shotgun (WGS) entry which is preliminary data.</text>
</comment>
<dbReference type="AlphaFoldDB" id="A0A4C1TLU2"/>
<proteinExistence type="predicted"/>
<feature type="region of interest" description="Disordered" evidence="1">
    <location>
        <begin position="208"/>
        <end position="230"/>
    </location>
</feature>
<feature type="region of interest" description="Disordered" evidence="1">
    <location>
        <begin position="148"/>
        <end position="168"/>
    </location>
</feature>